<dbReference type="GO" id="GO:0006352">
    <property type="term" value="P:DNA-templated transcription initiation"/>
    <property type="evidence" value="ECO:0007669"/>
    <property type="project" value="InterPro"/>
</dbReference>
<dbReference type="Pfam" id="PF12645">
    <property type="entry name" value="HTH_16"/>
    <property type="match status" value="1"/>
</dbReference>
<keyword evidence="3" id="KW-1185">Reference proteome</keyword>
<dbReference type="GO" id="GO:0003700">
    <property type="term" value="F:DNA-binding transcription factor activity"/>
    <property type="evidence" value="ECO:0007669"/>
    <property type="project" value="InterPro"/>
</dbReference>
<dbReference type="InterPro" id="IPR024760">
    <property type="entry name" value="HTH_dom_conjug_TS-like"/>
</dbReference>
<protein>
    <submittedName>
        <fullName evidence="2">Helix-turn-helix domain-containing protein</fullName>
    </submittedName>
</protein>
<proteinExistence type="predicted"/>
<organism evidence="2 3">
    <name type="scientific">Terribacillus aidingensis</name>
    <dbReference type="NCBI Taxonomy" id="586416"/>
    <lineage>
        <taxon>Bacteria</taxon>
        <taxon>Bacillati</taxon>
        <taxon>Bacillota</taxon>
        <taxon>Bacilli</taxon>
        <taxon>Bacillales</taxon>
        <taxon>Bacillaceae</taxon>
        <taxon>Terribacillus</taxon>
    </lineage>
</organism>
<dbReference type="AlphaFoldDB" id="A0A285PAQ9"/>
<evidence type="ECO:0000313" key="3">
    <source>
        <dbReference type="Proteomes" id="UP000219356"/>
    </source>
</evidence>
<dbReference type="InterPro" id="IPR013325">
    <property type="entry name" value="RNA_pol_sigma_r2"/>
</dbReference>
<sequence>MESLFDLTLKAKANDKAAMEAVLLRFQPKIRRLSNNAPRAWKEDMEQELYIQLIKAIHRFEIQEINPQWNFSYPIYHAI</sequence>
<evidence type="ECO:0000259" key="1">
    <source>
        <dbReference type="Pfam" id="PF12645"/>
    </source>
</evidence>
<gene>
    <name evidence="2" type="ORF">SAMN05421503_3564</name>
</gene>
<dbReference type="SUPFAM" id="SSF88946">
    <property type="entry name" value="Sigma2 domain of RNA polymerase sigma factors"/>
    <property type="match status" value="1"/>
</dbReference>
<evidence type="ECO:0000313" key="2">
    <source>
        <dbReference type="EMBL" id="SNZ18313.1"/>
    </source>
</evidence>
<feature type="domain" description="Helix-turn-helix conjugative transposon-like" evidence="1">
    <location>
        <begin position="6"/>
        <end position="61"/>
    </location>
</feature>
<dbReference type="OrthoDB" id="2971382at2"/>
<accession>A0A285PAQ9</accession>
<name>A0A285PAQ9_9BACI</name>
<dbReference type="Proteomes" id="UP000219356">
    <property type="component" value="Unassembled WGS sequence"/>
</dbReference>
<reference evidence="3" key="1">
    <citation type="submission" date="2017-09" db="EMBL/GenBank/DDBJ databases">
        <authorList>
            <person name="Varghese N."/>
            <person name="Submissions S."/>
        </authorList>
    </citation>
    <scope>NUCLEOTIDE SEQUENCE [LARGE SCALE GENOMIC DNA]</scope>
    <source>
        <strain evidence="3">CGMCC 1.8913</strain>
    </source>
</reference>
<dbReference type="EMBL" id="OBEK01000009">
    <property type="protein sequence ID" value="SNZ18313.1"/>
    <property type="molecule type" value="Genomic_DNA"/>
</dbReference>
<dbReference type="RefSeq" id="WP_097043684.1">
    <property type="nucleotide sequence ID" value="NZ_OBEK01000009.1"/>
</dbReference>